<evidence type="ECO:0000256" key="7">
    <source>
        <dbReference type="ARBA" id="ARBA00049370"/>
    </source>
</evidence>
<dbReference type="PANTHER" id="PTHR43509:SF1">
    <property type="entry name" value="SULFATE ADENYLYLTRANSFERASE"/>
    <property type="match status" value="1"/>
</dbReference>
<feature type="domain" description="ATP-sulfurylase PUA-like" evidence="10">
    <location>
        <begin position="11"/>
        <end position="169"/>
    </location>
</feature>
<proteinExistence type="inferred from homology"/>
<comment type="catalytic activity">
    <reaction evidence="7 8">
        <text>sulfate + ATP + H(+) = adenosine 5'-phosphosulfate + diphosphate</text>
        <dbReference type="Rhea" id="RHEA:18133"/>
        <dbReference type="ChEBI" id="CHEBI:15378"/>
        <dbReference type="ChEBI" id="CHEBI:16189"/>
        <dbReference type="ChEBI" id="CHEBI:30616"/>
        <dbReference type="ChEBI" id="CHEBI:33019"/>
        <dbReference type="ChEBI" id="CHEBI:58243"/>
        <dbReference type="EC" id="2.7.7.4"/>
    </reaction>
</comment>
<dbReference type="InterPro" id="IPR025980">
    <property type="entry name" value="ATP-Sase_PUA-like_dom"/>
</dbReference>
<dbReference type="CDD" id="cd00517">
    <property type="entry name" value="ATPS"/>
    <property type="match status" value="1"/>
</dbReference>
<comment type="caution">
    <text evidence="11">The sequence shown here is derived from an EMBL/GenBank/DDBJ whole genome shotgun (WGS) entry which is preliminary data.</text>
</comment>
<evidence type="ECO:0000256" key="8">
    <source>
        <dbReference type="HAMAP-Rule" id="MF_00066"/>
    </source>
</evidence>
<dbReference type="NCBIfam" id="TIGR00339">
    <property type="entry name" value="sopT"/>
    <property type="match status" value="1"/>
</dbReference>
<dbReference type="GO" id="GO:0016779">
    <property type="term" value="F:nucleotidyltransferase activity"/>
    <property type="evidence" value="ECO:0007669"/>
    <property type="project" value="UniProtKB-KW"/>
</dbReference>
<evidence type="ECO:0000256" key="4">
    <source>
        <dbReference type="ARBA" id="ARBA00022741"/>
    </source>
</evidence>
<evidence type="ECO:0000256" key="1">
    <source>
        <dbReference type="ARBA" id="ARBA00005048"/>
    </source>
</evidence>
<dbReference type="InterPro" id="IPR020792">
    <property type="entry name" value="SO4_adenylyltransferase_pro"/>
</dbReference>
<comment type="similarity">
    <text evidence="6 8">Belongs to the sulfate adenylyltransferase family.</text>
</comment>
<dbReference type="EC" id="2.7.7.4" evidence="8"/>
<dbReference type="InterPro" id="IPR002650">
    <property type="entry name" value="Sulphate_adenylyltransferase"/>
</dbReference>
<reference evidence="11 12" key="1">
    <citation type="submission" date="2021-03" db="EMBL/GenBank/DDBJ databases">
        <title>Antimicrobial resistance genes in bacteria isolated from Japanese honey, and their potential for conferring macrolide and lincosamide resistance in the American foulbrood pathogen Paenibacillus larvae.</title>
        <authorList>
            <person name="Okamoto M."/>
            <person name="Kumagai M."/>
            <person name="Kanamori H."/>
            <person name="Takamatsu D."/>
        </authorList>
    </citation>
    <scope>NUCLEOTIDE SEQUENCE [LARGE SCALE GENOMIC DNA]</scope>
    <source>
        <strain evidence="11 12">J8TS2</strain>
    </source>
</reference>
<evidence type="ECO:0000256" key="3">
    <source>
        <dbReference type="ARBA" id="ARBA00022695"/>
    </source>
</evidence>
<organism evidence="11 12">
    <name type="scientific">Lederbergia ruris</name>
    <dbReference type="NCBI Taxonomy" id="217495"/>
    <lineage>
        <taxon>Bacteria</taxon>
        <taxon>Bacillati</taxon>
        <taxon>Bacillota</taxon>
        <taxon>Bacilli</taxon>
        <taxon>Bacillales</taxon>
        <taxon>Bacillaceae</taxon>
        <taxon>Lederbergia</taxon>
    </lineage>
</organism>
<dbReference type="Pfam" id="PF01747">
    <property type="entry name" value="ATP-sulfurylase"/>
    <property type="match status" value="1"/>
</dbReference>
<evidence type="ECO:0000256" key="2">
    <source>
        <dbReference type="ARBA" id="ARBA00022679"/>
    </source>
</evidence>
<dbReference type="SUPFAM" id="SSF52374">
    <property type="entry name" value="Nucleotidylyl transferase"/>
    <property type="match status" value="1"/>
</dbReference>
<dbReference type="Proteomes" id="UP000679950">
    <property type="component" value="Unassembled WGS sequence"/>
</dbReference>
<evidence type="ECO:0000313" key="12">
    <source>
        <dbReference type="Proteomes" id="UP000679950"/>
    </source>
</evidence>
<dbReference type="NCBIfam" id="NF003166">
    <property type="entry name" value="PRK04149.1"/>
    <property type="match status" value="1"/>
</dbReference>
<dbReference type="InterPro" id="IPR014729">
    <property type="entry name" value="Rossmann-like_a/b/a_fold"/>
</dbReference>
<accession>A0ABQ4KMC9</accession>
<keyword evidence="2 8" id="KW-0808">Transferase</keyword>
<comment type="pathway">
    <text evidence="1 8">Sulfur metabolism; hydrogen sulfide biosynthesis; sulfite from sulfate: step 1/3.</text>
</comment>
<keyword evidence="5 8" id="KW-0067">ATP-binding</keyword>
<protein>
    <recommendedName>
        <fullName evidence="8">Sulfate adenylyltransferase</fullName>
        <ecNumber evidence="8">2.7.7.4</ecNumber>
    </recommendedName>
    <alternativeName>
        <fullName evidence="8">ATP-sulfurylase</fullName>
    </alternativeName>
    <alternativeName>
        <fullName evidence="8">Sulfate adenylate transferase</fullName>
        <shortName evidence="8">SAT</shortName>
    </alternativeName>
</protein>
<keyword evidence="3 8" id="KW-0548">Nucleotidyltransferase</keyword>
<dbReference type="EMBL" id="BORB01000035">
    <property type="protein sequence ID" value="GIN59085.1"/>
    <property type="molecule type" value="Genomic_DNA"/>
</dbReference>
<dbReference type="Gene3D" id="3.40.50.620">
    <property type="entry name" value="HUPs"/>
    <property type="match status" value="1"/>
</dbReference>
<dbReference type="Gene3D" id="3.10.400.10">
    <property type="entry name" value="Sulfate adenylyltransferase"/>
    <property type="match status" value="1"/>
</dbReference>
<dbReference type="PANTHER" id="PTHR43509">
    <property type="match status" value="1"/>
</dbReference>
<evidence type="ECO:0000256" key="6">
    <source>
        <dbReference type="ARBA" id="ARBA00037980"/>
    </source>
</evidence>
<dbReference type="RefSeq" id="WP_212967035.1">
    <property type="nucleotide sequence ID" value="NZ_BORB01000035.1"/>
</dbReference>
<gene>
    <name evidence="11" type="primary">sat_3</name>
    <name evidence="8" type="synonym">sat</name>
    <name evidence="11" type="ORF">J8TS2_34040</name>
</gene>
<dbReference type="SUPFAM" id="SSF88697">
    <property type="entry name" value="PUA domain-like"/>
    <property type="match status" value="1"/>
</dbReference>
<sequence>MKTEEIQTFSIAPHGGTLINREVSDLEKSQALKKAETLPSLTISEWSISDLELIANGGFSPLTGFMNQQEYRNVLDHMHLSNGLLWSIPITLPVNREKAIHFSTGEEIALKGEDGKIYGTLLLEEKYYYDKLEEAKKVYGTIDQTHPGVQKILEKEDIYFAGPITMIERPCHDPFTAFHKTPQETREMFQQLGWKTIVGFQTRNPVHRAHEYIQKIAMENVDGLLLNPLVGETKADDVPAHVRMKSYQILLENYYPADRVKLVIYPAAMRYAGPKEAILHALVRKNYGCTHFIIGRDHAGVGNFYGTYEAQELVGKFEEEIGMTILKFEHAFYCKRCESMATSKTCPHHQESHIHLSGTKVRALLRKGEKPPREFSRPEVAQILIDGLKERGGIE</sequence>
<feature type="domain" description="Sulphate adenylyltransferase catalytic" evidence="9">
    <location>
        <begin position="178"/>
        <end position="385"/>
    </location>
</feature>
<evidence type="ECO:0000259" key="10">
    <source>
        <dbReference type="Pfam" id="PF14306"/>
    </source>
</evidence>
<dbReference type="InterPro" id="IPR024951">
    <property type="entry name" value="Sulfurylase_cat_dom"/>
</dbReference>
<dbReference type="HAMAP" id="MF_00066">
    <property type="entry name" value="Sulf_adenylyltr"/>
    <property type="match status" value="1"/>
</dbReference>
<name>A0ABQ4KMC9_9BACI</name>
<keyword evidence="4 8" id="KW-0547">Nucleotide-binding</keyword>
<evidence type="ECO:0000313" key="11">
    <source>
        <dbReference type="EMBL" id="GIN59085.1"/>
    </source>
</evidence>
<dbReference type="InterPro" id="IPR015947">
    <property type="entry name" value="PUA-like_sf"/>
</dbReference>
<dbReference type="Pfam" id="PF14306">
    <property type="entry name" value="PUA_2"/>
    <property type="match status" value="1"/>
</dbReference>
<keyword evidence="12" id="KW-1185">Reference proteome</keyword>
<evidence type="ECO:0000256" key="5">
    <source>
        <dbReference type="ARBA" id="ARBA00022840"/>
    </source>
</evidence>
<evidence type="ECO:0000259" key="9">
    <source>
        <dbReference type="Pfam" id="PF01747"/>
    </source>
</evidence>